<gene>
    <name evidence="1" type="ORF">SEA_WEASELS2_9</name>
</gene>
<name>A0A1I9S9Z3_9CAUD</name>
<dbReference type="Proteomes" id="UP000224902">
    <property type="component" value="Segment"/>
</dbReference>
<organism evidence="1 2">
    <name type="scientific">Rhodococcus phage Weasels2</name>
    <dbReference type="NCBI Taxonomy" id="1897437"/>
    <lineage>
        <taxon>Viruses</taxon>
        <taxon>Duplodnaviria</taxon>
        <taxon>Heunggongvirae</taxon>
        <taxon>Uroviricota</taxon>
        <taxon>Caudoviricetes</taxon>
        <taxon>Weaselvirus</taxon>
        <taxon>Weaselvirus weasel</taxon>
    </lineage>
</organism>
<protein>
    <submittedName>
        <fullName evidence="1">Uncharacterized protein</fullName>
    </submittedName>
</protein>
<keyword evidence="2" id="KW-1185">Reference proteome</keyword>
<evidence type="ECO:0000313" key="1">
    <source>
        <dbReference type="EMBL" id="AOZ63599.1"/>
    </source>
</evidence>
<dbReference type="EMBL" id="KX774321">
    <property type="protein sequence ID" value="AOZ63599.1"/>
    <property type="molecule type" value="Genomic_DNA"/>
</dbReference>
<accession>A0A1I9S9Z3</accession>
<evidence type="ECO:0000313" key="2">
    <source>
        <dbReference type="Proteomes" id="UP000224902"/>
    </source>
</evidence>
<proteinExistence type="predicted"/>
<reference evidence="2" key="1">
    <citation type="submission" date="2016-08" db="EMBL/GenBank/DDBJ databases">
        <authorList>
            <person name="Seilhamer J.J."/>
        </authorList>
    </citation>
    <scope>NUCLEOTIDE SEQUENCE [LARGE SCALE GENOMIC DNA]</scope>
</reference>
<sequence>MKAVAQAREIDVTITMTSSQWIALRDLCEYSWDKKHLSNQQRDVCLELISFKDLV</sequence>